<organism evidence="1 2">
    <name type="scientific">Phrynocephalus forsythii</name>
    <dbReference type="NCBI Taxonomy" id="171643"/>
    <lineage>
        <taxon>Eukaryota</taxon>
        <taxon>Metazoa</taxon>
        <taxon>Chordata</taxon>
        <taxon>Craniata</taxon>
        <taxon>Vertebrata</taxon>
        <taxon>Euteleostomi</taxon>
        <taxon>Lepidosauria</taxon>
        <taxon>Squamata</taxon>
        <taxon>Bifurcata</taxon>
        <taxon>Unidentata</taxon>
        <taxon>Episquamata</taxon>
        <taxon>Toxicofera</taxon>
        <taxon>Iguania</taxon>
        <taxon>Acrodonta</taxon>
        <taxon>Agamidae</taxon>
        <taxon>Agaminae</taxon>
        <taxon>Phrynocephalus</taxon>
    </lineage>
</organism>
<keyword evidence="2" id="KW-1185">Reference proteome</keyword>
<reference evidence="1" key="1">
    <citation type="journal article" date="2023" name="DNA Res.">
        <title>Chromosome-level genome assembly of Phrynocephalus forsythii using third-generation DNA sequencing and Hi-C analysis.</title>
        <authorList>
            <person name="Qi Y."/>
            <person name="Zhao W."/>
            <person name="Zhao Y."/>
            <person name="Niu C."/>
            <person name="Cao S."/>
            <person name="Zhang Y."/>
        </authorList>
    </citation>
    <scope>NUCLEOTIDE SEQUENCE</scope>
    <source>
        <tissue evidence="1">Muscle</tissue>
    </source>
</reference>
<gene>
    <name evidence="1" type="ORF">JRQ81_005147</name>
</gene>
<evidence type="ECO:0000313" key="2">
    <source>
        <dbReference type="Proteomes" id="UP001142489"/>
    </source>
</evidence>
<evidence type="ECO:0000313" key="1">
    <source>
        <dbReference type="EMBL" id="KAJ7313609.1"/>
    </source>
</evidence>
<accession>A0A9Q0XGT3</accession>
<name>A0A9Q0XGT3_9SAUR</name>
<proteinExistence type="predicted"/>
<dbReference type="AlphaFoldDB" id="A0A9Q0XGT3"/>
<protein>
    <submittedName>
        <fullName evidence="1">Uncharacterized protein</fullName>
    </submittedName>
</protein>
<dbReference type="OrthoDB" id="9049566at2759"/>
<dbReference type="Proteomes" id="UP001142489">
    <property type="component" value="Unassembled WGS sequence"/>
</dbReference>
<dbReference type="EMBL" id="JAPFRF010000012">
    <property type="protein sequence ID" value="KAJ7313609.1"/>
    <property type="molecule type" value="Genomic_DNA"/>
</dbReference>
<sequence>MSWEWTNWDYPLDVKVVEGVGDPTKVGIHSPGVIDHKKPPSTIPIAPPSSPWLGQRPAPFLPLTPPTPGRLSFPSTPPPPLFPHPIRENLPGKHLRAGQGETGWGGRRVASFPLLSPATRPMRASGCVACVHGDQGWAPARVRFTPIVRWSESFGAGRSGARSEQGGGDGAGRAAMDVMNMMEQPIKVTEWQQTYTYDSGIHSGMNTQVPSVSSKCLVDDDDLYGKQYTIKKTTTYSQSGAGQAQARLK</sequence>
<feature type="non-terminal residue" evidence="1">
    <location>
        <position position="249"/>
    </location>
</feature>
<comment type="caution">
    <text evidence="1">The sequence shown here is derived from an EMBL/GenBank/DDBJ whole genome shotgun (WGS) entry which is preliminary data.</text>
</comment>